<evidence type="ECO:0000313" key="1">
    <source>
        <dbReference type="EMBL" id="KKK52969.1"/>
    </source>
</evidence>
<name>A0A0F8YFN2_9ZZZZ</name>
<organism evidence="1">
    <name type="scientific">marine sediment metagenome</name>
    <dbReference type="NCBI Taxonomy" id="412755"/>
    <lineage>
        <taxon>unclassified sequences</taxon>
        <taxon>metagenomes</taxon>
        <taxon>ecological metagenomes</taxon>
    </lineage>
</organism>
<sequence length="38" mass="4508">FLLEHHDEIREDKPDLVDSKEIRMLLHEVKEKQLAGVP</sequence>
<protein>
    <submittedName>
        <fullName evidence="1">Uncharacterized protein</fullName>
    </submittedName>
</protein>
<feature type="non-terminal residue" evidence="1">
    <location>
        <position position="1"/>
    </location>
</feature>
<comment type="caution">
    <text evidence="1">The sequence shown here is derived from an EMBL/GenBank/DDBJ whole genome shotgun (WGS) entry which is preliminary data.</text>
</comment>
<proteinExistence type="predicted"/>
<reference evidence="1" key="1">
    <citation type="journal article" date="2015" name="Nature">
        <title>Complex archaea that bridge the gap between prokaryotes and eukaryotes.</title>
        <authorList>
            <person name="Spang A."/>
            <person name="Saw J.H."/>
            <person name="Jorgensen S.L."/>
            <person name="Zaremba-Niedzwiedzka K."/>
            <person name="Martijn J."/>
            <person name="Lind A.E."/>
            <person name="van Eijk R."/>
            <person name="Schleper C."/>
            <person name="Guy L."/>
            <person name="Ettema T.J."/>
        </authorList>
    </citation>
    <scope>NUCLEOTIDE SEQUENCE</scope>
</reference>
<accession>A0A0F8YFN2</accession>
<dbReference type="AlphaFoldDB" id="A0A0F8YFN2"/>
<gene>
    <name evidence="1" type="ORF">LCGC14_3099510</name>
</gene>
<dbReference type="EMBL" id="LAZR01066746">
    <property type="protein sequence ID" value="KKK52969.1"/>
    <property type="molecule type" value="Genomic_DNA"/>
</dbReference>